<dbReference type="HOGENOM" id="CLU_506668_0_0_1"/>
<feature type="region of interest" description="Disordered" evidence="1">
    <location>
        <begin position="271"/>
        <end position="340"/>
    </location>
</feature>
<dbReference type="RefSeq" id="XP_005831364.1">
    <property type="nucleotide sequence ID" value="XM_005831307.1"/>
</dbReference>
<gene>
    <name evidence="2" type="ORF">GUITHDRAFT_109832</name>
</gene>
<evidence type="ECO:0000313" key="4">
    <source>
        <dbReference type="Proteomes" id="UP000011087"/>
    </source>
</evidence>
<feature type="compositionally biased region" description="Basic residues" evidence="1">
    <location>
        <begin position="403"/>
        <end position="413"/>
    </location>
</feature>
<proteinExistence type="predicted"/>
<dbReference type="AlphaFoldDB" id="L1J8F3"/>
<keyword evidence="4" id="KW-1185">Reference proteome</keyword>
<feature type="region of interest" description="Disordered" evidence="1">
    <location>
        <begin position="372"/>
        <end position="509"/>
    </location>
</feature>
<accession>L1J8F3</accession>
<feature type="compositionally biased region" description="Basic and acidic residues" evidence="1">
    <location>
        <begin position="207"/>
        <end position="220"/>
    </location>
</feature>
<dbReference type="Proteomes" id="UP000011087">
    <property type="component" value="Unassembled WGS sequence"/>
</dbReference>
<evidence type="ECO:0000256" key="1">
    <source>
        <dbReference type="SAM" id="MobiDB-lite"/>
    </source>
</evidence>
<protein>
    <submittedName>
        <fullName evidence="2 3">Uncharacterized protein</fullName>
    </submittedName>
</protein>
<organism evidence="2">
    <name type="scientific">Guillardia theta (strain CCMP2712)</name>
    <name type="common">Cryptophyte</name>
    <dbReference type="NCBI Taxonomy" id="905079"/>
    <lineage>
        <taxon>Eukaryota</taxon>
        <taxon>Cryptophyceae</taxon>
        <taxon>Pyrenomonadales</taxon>
        <taxon>Geminigeraceae</taxon>
        <taxon>Guillardia</taxon>
    </lineage>
</organism>
<dbReference type="KEGG" id="gtt:GUITHDRAFT_109832"/>
<feature type="compositionally biased region" description="Basic and acidic residues" evidence="1">
    <location>
        <begin position="45"/>
        <end position="60"/>
    </location>
</feature>
<feature type="compositionally biased region" description="Polar residues" evidence="1">
    <location>
        <begin position="28"/>
        <end position="44"/>
    </location>
</feature>
<evidence type="ECO:0000313" key="2">
    <source>
        <dbReference type="EMBL" id="EKX44384.1"/>
    </source>
</evidence>
<reference evidence="4" key="2">
    <citation type="submission" date="2012-11" db="EMBL/GenBank/DDBJ databases">
        <authorList>
            <person name="Kuo A."/>
            <person name="Curtis B.A."/>
            <person name="Tanifuji G."/>
            <person name="Burki F."/>
            <person name="Gruber A."/>
            <person name="Irimia M."/>
            <person name="Maruyama S."/>
            <person name="Arias M.C."/>
            <person name="Ball S.G."/>
            <person name="Gile G.H."/>
            <person name="Hirakawa Y."/>
            <person name="Hopkins J.F."/>
            <person name="Rensing S.A."/>
            <person name="Schmutz J."/>
            <person name="Symeonidi A."/>
            <person name="Elias M."/>
            <person name="Eveleigh R.J."/>
            <person name="Herman E.K."/>
            <person name="Klute M.J."/>
            <person name="Nakayama T."/>
            <person name="Obornik M."/>
            <person name="Reyes-Prieto A."/>
            <person name="Armbrust E.V."/>
            <person name="Aves S.J."/>
            <person name="Beiko R.G."/>
            <person name="Coutinho P."/>
            <person name="Dacks J.B."/>
            <person name="Durnford D.G."/>
            <person name="Fast N.M."/>
            <person name="Green B.R."/>
            <person name="Grisdale C."/>
            <person name="Hempe F."/>
            <person name="Henrissat B."/>
            <person name="Hoppner M.P."/>
            <person name="Ishida K.-I."/>
            <person name="Kim E."/>
            <person name="Koreny L."/>
            <person name="Kroth P.G."/>
            <person name="Liu Y."/>
            <person name="Malik S.-B."/>
            <person name="Maier U.G."/>
            <person name="McRose D."/>
            <person name="Mock T."/>
            <person name="Neilson J.A."/>
            <person name="Onodera N.T."/>
            <person name="Poole A.M."/>
            <person name="Pritham E.J."/>
            <person name="Richards T.A."/>
            <person name="Rocap G."/>
            <person name="Roy S.W."/>
            <person name="Sarai C."/>
            <person name="Schaack S."/>
            <person name="Shirato S."/>
            <person name="Slamovits C.H."/>
            <person name="Spencer D.F."/>
            <person name="Suzuki S."/>
            <person name="Worden A.Z."/>
            <person name="Zauner S."/>
            <person name="Barry K."/>
            <person name="Bell C."/>
            <person name="Bharti A.K."/>
            <person name="Crow J.A."/>
            <person name="Grimwood J."/>
            <person name="Kramer R."/>
            <person name="Lindquist E."/>
            <person name="Lucas S."/>
            <person name="Salamov A."/>
            <person name="McFadden G.I."/>
            <person name="Lane C.E."/>
            <person name="Keeling P.J."/>
            <person name="Gray M.W."/>
            <person name="Grigoriev I.V."/>
            <person name="Archibald J.M."/>
        </authorList>
    </citation>
    <scope>NUCLEOTIDE SEQUENCE</scope>
    <source>
        <strain evidence="4">CCMP2712</strain>
    </source>
</reference>
<feature type="compositionally biased region" description="Polar residues" evidence="1">
    <location>
        <begin position="65"/>
        <end position="82"/>
    </location>
</feature>
<dbReference type="PaxDb" id="55529-EKX44384"/>
<dbReference type="EnsemblProtists" id="EKX44384">
    <property type="protein sequence ID" value="EKX44384"/>
    <property type="gene ID" value="GUITHDRAFT_109832"/>
</dbReference>
<feature type="region of interest" description="Disordered" evidence="1">
    <location>
        <begin position="176"/>
        <end position="220"/>
    </location>
</feature>
<feature type="region of interest" description="Disordered" evidence="1">
    <location>
        <begin position="1"/>
        <end position="98"/>
    </location>
</feature>
<dbReference type="GeneID" id="17301031"/>
<evidence type="ECO:0000313" key="3">
    <source>
        <dbReference type="EnsemblProtists" id="EKX44384"/>
    </source>
</evidence>
<name>L1J8F3_GUITC</name>
<feature type="compositionally biased region" description="Acidic residues" evidence="1">
    <location>
        <begin position="430"/>
        <end position="440"/>
    </location>
</feature>
<feature type="compositionally biased region" description="Polar residues" evidence="1">
    <location>
        <begin position="457"/>
        <end position="468"/>
    </location>
</feature>
<feature type="compositionally biased region" description="Basic and acidic residues" evidence="1">
    <location>
        <begin position="306"/>
        <end position="340"/>
    </location>
</feature>
<feature type="compositionally biased region" description="Basic and acidic residues" evidence="1">
    <location>
        <begin position="1"/>
        <end position="12"/>
    </location>
</feature>
<reference evidence="3" key="3">
    <citation type="submission" date="2015-06" db="UniProtKB">
        <authorList>
            <consortium name="EnsemblProtists"/>
        </authorList>
    </citation>
    <scope>IDENTIFICATION</scope>
</reference>
<reference evidence="2 4" key="1">
    <citation type="journal article" date="2012" name="Nature">
        <title>Algal genomes reveal evolutionary mosaicism and the fate of nucleomorphs.</title>
        <authorList>
            <consortium name="DOE Joint Genome Institute"/>
            <person name="Curtis B.A."/>
            <person name="Tanifuji G."/>
            <person name="Burki F."/>
            <person name="Gruber A."/>
            <person name="Irimia M."/>
            <person name="Maruyama S."/>
            <person name="Arias M.C."/>
            <person name="Ball S.G."/>
            <person name="Gile G.H."/>
            <person name="Hirakawa Y."/>
            <person name="Hopkins J.F."/>
            <person name="Kuo A."/>
            <person name="Rensing S.A."/>
            <person name="Schmutz J."/>
            <person name="Symeonidi A."/>
            <person name="Elias M."/>
            <person name="Eveleigh R.J."/>
            <person name="Herman E.K."/>
            <person name="Klute M.J."/>
            <person name="Nakayama T."/>
            <person name="Obornik M."/>
            <person name="Reyes-Prieto A."/>
            <person name="Armbrust E.V."/>
            <person name="Aves S.J."/>
            <person name="Beiko R.G."/>
            <person name="Coutinho P."/>
            <person name="Dacks J.B."/>
            <person name="Durnford D.G."/>
            <person name="Fast N.M."/>
            <person name="Green B.R."/>
            <person name="Grisdale C.J."/>
            <person name="Hempel F."/>
            <person name="Henrissat B."/>
            <person name="Hoppner M.P."/>
            <person name="Ishida K."/>
            <person name="Kim E."/>
            <person name="Koreny L."/>
            <person name="Kroth P.G."/>
            <person name="Liu Y."/>
            <person name="Malik S.B."/>
            <person name="Maier U.G."/>
            <person name="McRose D."/>
            <person name="Mock T."/>
            <person name="Neilson J.A."/>
            <person name="Onodera N.T."/>
            <person name="Poole A.M."/>
            <person name="Pritham E.J."/>
            <person name="Richards T.A."/>
            <person name="Rocap G."/>
            <person name="Roy S.W."/>
            <person name="Sarai C."/>
            <person name="Schaack S."/>
            <person name="Shirato S."/>
            <person name="Slamovits C.H."/>
            <person name="Spencer D.F."/>
            <person name="Suzuki S."/>
            <person name="Worden A.Z."/>
            <person name="Zauner S."/>
            <person name="Barry K."/>
            <person name="Bell C."/>
            <person name="Bharti A.K."/>
            <person name="Crow J.A."/>
            <person name="Grimwood J."/>
            <person name="Kramer R."/>
            <person name="Lindquist E."/>
            <person name="Lucas S."/>
            <person name="Salamov A."/>
            <person name="McFadden G.I."/>
            <person name="Lane C.E."/>
            <person name="Keeling P.J."/>
            <person name="Gray M.W."/>
            <person name="Grigoriev I.V."/>
            <person name="Archibald J.M."/>
        </authorList>
    </citation>
    <scope>NUCLEOTIDE SEQUENCE</scope>
    <source>
        <strain evidence="2 4">CCMP2712</strain>
    </source>
</reference>
<feature type="compositionally biased region" description="Basic and acidic residues" evidence="1">
    <location>
        <begin position="489"/>
        <end position="507"/>
    </location>
</feature>
<dbReference type="EMBL" id="JH993005">
    <property type="protein sequence ID" value="EKX44384.1"/>
    <property type="molecule type" value="Genomic_DNA"/>
</dbReference>
<sequence length="538" mass="58712">MQDVNHCREKENLGNVQPSSARKAAHVSFSTPSKAAPSFQIQRSFSERKPGQLARADARTPLKGFQSQLPEASVTQSASKVSQRGGRSEACHEEEEFSRDVGSLAEILEGEGIAEHRIPTVGKQSMYLSVQELRELREKRSSIFKGPLRVVKTSKSATASFRQSMAARESFLVPRNAATPKRLSSMTPGSADKQAPLSAGAGAGVRSVDRRTPAGKEEGRSLCHAQRSLNFARAEMTPSNSRARSVAGVIGSLLKDKSATPSRKVALDLSKCDEETELSSPVPQLQLGESKEKESYLPDGGGLLLQEDRSAMETEGGGKEERQVKEEMEMKQPDENAKEQNVDVLGTVQVEAPGTESFHLSAQSAAVLSCKEQAASKQLVSEERRGSRPRSRKSILLQESRRRCGVKSPKKRATSLQQVEDPKGSSELTQVEEEDEDFIDGEVCIRPMHRTSRKPFLSSTPAEDQQLGSPEIELGKVINQVGPELGSPEVHERAENPKDREHDRAYERPSAGALVQACEASGGEEEGGVWELTLTYKE</sequence>